<dbReference type="Gene3D" id="1.20.1250.20">
    <property type="entry name" value="MFS general substrate transporter like domains"/>
    <property type="match status" value="1"/>
</dbReference>
<comment type="subcellular location">
    <subcellularLocation>
        <location evidence="1">Membrane</location>
        <topology evidence="1">Multi-pass membrane protein</topology>
    </subcellularLocation>
</comment>
<feature type="transmembrane region" description="Helical" evidence="5">
    <location>
        <begin position="70"/>
        <end position="89"/>
    </location>
</feature>
<feature type="transmembrane region" description="Helical" evidence="5">
    <location>
        <begin position="188"/>
        <end position="208"/>
    </location>
</feature>
<evidence type="ECO:0000256" key="5">
    <source>
        <dbReference type="SAM" id="Phobius"/>
    </source>
</evidence>
<keyword evidence="3 5" id="KW-1133">Transmembrane helix</keyword>
<dbReference type="GeneID" id="106474013"/>
<evidence type="ECO:0000259" key="6">
    <source>
        <dbReference type="PROSITE" id="PS50850"/>
    </source>
</evidence>
<dbReference type="InterPro" id="IPR020846">
    <property type="entry name" value="MFS_dom"/>
</dbReference>
<dbReference type="RefSeq" id="XP_013790153.2">
    <property type="nucleotide sequence ID" value="XM_013934699.2"/>
</dbReference>
<feature type="transmembrane region" description="Helical" evidence="5">
    <location>
        <begin position="240"/>
        <end position="262"/>
    </location>
</feature>
<dbReference type="InterPro" id="IPR036259">
    <property type="entry name" value="MFS_trans_sf"/>
</dbReference>
<feature type="transmembrane region" description="Helical" evidence="5">
    <location>
        <begin position="44"/>
        <end position="64"/>
    </location>
</feature>
<dbReference type="PANTHER" id="PTHR24064">
    <property type="entry name" value="SOLUTE CARRIER FAMILY 22 MEMBER"/>
    <property type="match status" value="1"/>
</dbReference>
<reference evidence="8" key="1">
    <citation type="submission" date="2025-08" db="UniProtKB">
        <authorList>
            <consortium name="RefSeq"/>
        </authorList>
    </citation>
    <scope>IDENTIFICATION</scope>
    <source>
        <tissue evidence="8">Muscle</tissue>
    </source>
</reference>
<keyword evidence="4 5" id="KW-0472">Membrane</keyword>
<keyword evidence="2 5" id="KW-0812">Transmembrane</keyword>
<feature type="transmembrane region" description="Helical" evidence="5">
    <location>
        <begin position="274"/>
        <end position="297"/>
    </location>
</feature>
<evidence type="ECO:0000256" key="2">
    <source>
        <dbReference type="ARBA" id="ARBA00022692"/>
    </source>
</evidence>
<gene>
    <name evidence="8" type="primary">LOC106474013</name>
</gene>
<organism evidence="7 8">
    <name type="scientific">Limulus polyphemus</name>
    <name type="common">Atlantic horseshoe crab</name>
    <dbReference type="NCBI Taxonomy" id="6850"/>
    <lineage>
        <taxon>Eukaryota</taxon>
        <taxon>Metazoa</taxon>
        <taxon>Ecdysozoa</taxon>
        <taxon>Arthropoda</taxon>
        <taxon>Chelicerata</taxon>
        <taxon>Merostomata</taxon>
        <taxon>Xiphosura</taxon>
        <taxon>Limulidae</taxon>
        <taxon>Limulus</taxon>
    </lineage>
</organism>
<dbReference type="Pfam" id="PF00083">
    <property type="entry name" value="Sugar_tr"/>
    <property type="match status" value="1"/>
</dbReference>
<dbReference type="Proteomes" id="UP000694941">
    <property type="component" value="Unplaced"/>
</dbReference>
<evidence type="ECO:0000313" key="7">
    <source>
        <dbReference type="Proteomes" id="UP000694941"/>
    </source>
</evidence>
<keyword evidence="7" id="KW-1185">Reference proteome</keyword>
<evidence type="ECO:0000256" key="3">
    <source>
        <dbReference type="ARBA" id="ARBA00022989"/>
    </source>
</evidence>
<proteinExistence type="predicted"/>
<dbReference type="PROSITE" id="PS50850">
    <property type="entry name" value="MFS"/>
    <property type="match status" value="1"/>
</dbReference>
<dbReference type="SUPFAM" id="SSF103473">
    <property type="entry name" value="MFS general substrate transporter"/>
    <property type="match status" value="1"/>
</dbReference>
<feature type="transmembrane region" description="Helical" evidence="5">
    <location>
        <begin position="215"/>
        <end position="234"/>
    </location>
</feature>
<evidence type="ECO:0000256" key="4">
    <source>
        <dbReference type="ARBA" id="ARBA00023136"/>
    </source>
</evidence>
<feature type="transmembrane region" description="Helical" evidence="5">
    <location>
        <begin position="158"/>
        <end position="176"/>
    </location>
</feature>
<evidence type="ECO:0000313" key="8">
    <source>
        <dbReference type="RefSeq" id="XP_013790153.2"/>
    </source>
</evidence>
<accession>A0ABM1BWR4</accession>
<evidence type="ECO:0000256" key="1">
    <source>
        <dbReference type="ARBA" id="ARBA00004141"/>
    </source>
</evidence>
<dbReference type="InterPro" id="IPR005828">
    <property type="entry name" value="MFS_sugar_transport-like"/>
</dbReference>
<sequence length="385" mass="43141">MVVPSFTVFAVFRLIHGTLYPTLYQSPTIILVEMVAKKTRTKIVGVNCISWSIGMCILPLLAYLCRDWRILGLITTCCCIPFLASWRFLPESPRWLVSVGRYEEATVILTRIAKTNGYPVPTDLMTKLKKFQKNIKEEEETTYNLKDLFHYSTLRKHFLIVTLSWISCVIGFYSLVINATNLYGNEFLNFFFLGLVDVPGIFLSLFLMEKLGRRWTNVIFMSMAGFSILISGGFSTELPIATTALAIIGKFGFIGAFVAMYQQAAELYPTPVRALGMGTSATFACITTICAPYIVYLGTYKRYIPYLIVGGVCLVASFASSFLPETLQSKLPQTIEDGEEFGKQQKYFSCLGLHISRTTTGVKKNDNKKAGSIVEEQDLELLPTV</sequence>
<protein>
    <submittedName>
        <fullName evidence="8">Solute carrier family 22 member 5-like</fullName>
    </submittedName>
</protein>
<name>A0ABM1BWR4_LIMPO</name>
<feature type="domain" description="Major facilitator superfamily (MFS) profile" evidence="6">
    <location>
        <begin position="1"/>
        <end position="328"/>
    </location>
</feature>
<feature type="transmembrane region" description="Helical" evidence="5">
    <location>
        <begin position="303"/>
        <end position="323"/>
    </location>
</feature>